<dbReference type="GeneID" id="10505898"/>
<dbReference type="InParanoid" id="F0ZXK6"/>
<dbReference type="EMBL" id="GL871261">
    <property type="protein sequence ID" value="EGC31341.1"/>
    <property type="molecule type" value="Genomic_DNA"/>
</dbReference>
<feature type="compositionally biased region" description="Low complexity" evidence="1">
    <location>
        <begin position="34"/>
        <end position="43"/>
    </location>
</feature>
<dbReference type="FunCoup" id="F0ZXK6">
    <property type="interactions" value="937"/>
</dbReference>
<protein>
    <submittedName>
        <fullName evidence="2">Uncharacterized protein</fullName>
    </submittedName>
</protein>
<name>F0ZXK6_DICPU</name>
<dbReference type="RefSeq" id="XP_003292150.1">
    <property type="nucleotide sequence ID" value="XM_003292102.1"/>
</dbReference>
<accession>F0ZXK6</accession>
<evidence type="ECO:0000313" key="3">
    <source>
        <dbReference type="Proteomes" id="UP000001064"/>
    </source>
</evidence>
<dbReference type="VEuPathDB" id="AmoebaDB:DICPUDRAFT_99242"/>
<evidence type="ECO:0000256" key="1">
    <source>
        <dbReference type="SAM" id="MobiDB-lite"/>
    </source>
</evidence>
<feature type="compositionally biased region" description="Polar residues" evidence="1">
    <location>
        <begin position="59"/>
        <end position="71"/>
    </location>
</feature>
<feature type="region of interest" description="Disordered" evidence="1">
    <location>
        <begin position="57"/>
        <end position="78"/>
    </location>
</feature>
<organism evidence="2 3">
    <name type="scientific">Dictyostelium purpureum</name>
    <name type="common">Slime mold</name>
    <dbReference type="NCBI Taxonomy" id="5786"/>
    <lineage>
        <taxon>Eukaryota</taxon>
        <taxon>Amoebozoa</taxon>
        <taxon>Evosea</taxon>
        <taxon>Eumycetozoa</taxon>
        <taxon>Dictyostelia</taxon>
        <taxon>Dictyosteliales</taxon>
        <taxon>Dictyosteliaceae</taxon>
        <taxon>Dictyostelium</taxon>
    </lineage>
</organism>
<dbReference type="Proteomes" id="UP000001064">
    <property type="component" value="Unassembled WGS sequence"/>
</dbReference>
<dbReference type="OMA" id="EFILSCR"/>
<dbReference type="eggNOG" id="ENOG502RI6G">
    <property type="taxonomic scope" value="Eukaryota"/>
</dbReference>
<reference evidence="3" key="1">
    <citation type="journal article" date="2011" name="Genome Biol.">
        <title>Comparative genomics of the social amoebae Dictyostelium discoideum and Dictyostelium purpureum.</title>
        <authorList>
            <consortium name="US DOE Joint Genome Institute (JGI-PGF)"/>
            <person name="Sucgang R."/>
            <person name="Kuo A."/>
            <person name="Tian X."/>
            <person name="Salerno W."/>
            <person name="Parikh A."/>
            <person name="Feasley C.L."/>
            <person name="Dalin E."/>
            <person name="Tu H."/>
            <person name="Huang E."/>
            <person name="Barry K."/>
            <person name="Lindquist E."/>
            <person name="Shapiro H."/>
            <person name="Bruce D."/>
            <person name="Schmutz J."/>
            <person name="Salamov A."/>
            <person name="Fey P."/>
            <person name="Gaudet P."/>
            <person name="Anjard C."/>
            <person name="Babu M.M."/>
            <person name="Basu S."/>
            <person name="Bushmanova Y."/>
            <person name="van der Wel H."/>
            <person name="Katoh-Kurasawa M."/>
            <person name="Dinh C."/>
            <person name="Coutinho P.M."/>
            <person name="Saito T."/>
            <person name="Elias M."/>
            <person name="Schaap P."/>
            <person name="Kay R.R."/>
            <person name="Henrissat B."/>
            <person name="Eichinger L."/>
            <person name="Rivero F."/>
            <person name="Putnam N.H."/>
            <person name="West C.M."/>
            <person name="Loomis W.F."/>
            <person name="Chisholm R.L."/>
            <person name="Shaulsky G."/>
            <person name="Strassmann J.E."/>
            <person name="Queller D.C."/>
            <person name="Kuspa A."/>
            <person name="Grigoriev I.V."/>
        </authorList>
    </citation>
    <scope>NUCLEOTIDE SEQUENCE [LARGE SCALE GENOMIC DNA]</scope>
    <source>
        <strain evidence="3">QSDP1</strain>
    </source>
</reference>
<feature type="region of interest" description="Disordered" evidence="1">
    <location>
        <begin position="1"/>
        <end position="43"/>
    </location>
</feature>
<dbReference type="KEGG" id="dpp:DICPUDRAFT_99242"/>
<keyword evidence="3" id="KW-1185">Reference proteome</keyword>
<feature type="compositionally biased region" description="Basic residues" evidence="1">
    <location>
        <begin position="1"/>
        <end position="10"/>
    </location>
</feature>
<dbReference type="AlphaFoldDB" id="F0ZXK6"/>
<feature type="compositionally biased region" description="Low complexity" evidence="1">
    <location>
        <begin position="128"/>
        <end position="137"/>
    </location>
</feature>
<feature type="region of interest" description="Disordered" evidence="1">
    <location>
        <begin position="98"/>
        <end position="156"/>
    </location>
</feature>
<gene>
    <name evidence="2" type="ORF">DICPUDRAFT_99242</name>
</gene>
<dbReference type="OrthoDB" id="20803at2759"/>
<sequence>MRFNLSRKRTNTIPPATLPRNQDQIVHEEEEEASSQNDNNNNENDLMTVEEFILGLNQMDPSNSGNNSIKVSSEDDEIENENHLMTVEEFILSCREKNTTNNNRSNNGSRRGSNSSAAVVPHNEQDASPSSLSSFSLQKRQHAIEHQDQVGQEDDGEELLTVEEFIKISEKRDNSNDMLTIEEFIIQSNNGKLYHRSNLIY</sequence>
<proteinExistence type="predicted"/>
<dbReference type="STRING" id="5786.F0ZXK6"/>
<feature type="compositionally biased region" description="Polar residues" evidence="1">
    <location>
        <begin position="11"/>
        <end position="24"/>
    </location>
</feature>
<evidence type="ECO:0000313" key="2">
    <source>
        <dbReference type="EMBL" id="EGC31341.1"/>
    </source>
</evidence>
<feature type="compositionally biased region" description="Low complexity" evidence="1">
    <location>
        <begin position="99"/>
        <end position="116"/>
    </location>
</feature>